<feature type="domain" description="PIN" evidence="2">
    <location>
        <begin position="962"/>
        <end position="1055"/>
    </location>
</feature>
<feature type="domain" description="DUF4365" evidence="1">
    <location>
        <begin position="8"/>
        <end position="148"/>
    </location>
</feature>
<dbReference type="Pfam" id="PF20698">
    <property type="entry name" value="PIN-TPR-GreABC"/>
    <property type="match status" value="1"/>
</dbReference>
<gene>
    <name evidence="3" type="ORF">ACFP3J_30350</name>
</gene>
<proteinExistence type="predicted"/>
<dbReference type="Pfam" id="PF14280">
    <property type="entry name" value="DUF4365"/>
    <property type="match status" value="1"/>
</dbReference>
<dbReference type="Proteomes" id="UP001596065">
    <property type="component" value="Unassembled WGS sequence"/>
</dbReference>
<dbReference type="Pfam" id="PF13428">
    <property type="entry name" value="TPR_14"/>
    <property type="match status" value="1"/>
</dbReference>
<dbReference type="SUPFAM" id="SSF48452">
    <property type="entry name" value="TPR-like"/>
    <property type="match status" value="1"/>
</dbReference>
<protein>
    <submittedName>
        <fullName evidence="3">DUF4365 domain-containing protein</fullName>
    </submittedName>
</protein>
<name>A0ABW0WU30_STRNO</name>
<reference evidence="4" key="1">
    <citation type="journal article" date="2019" name="Int. J. Syst. Evol. Microbiol.">
        <title>The Global Catalogue of Microorganisms (GCM) 10K type strain sequencing project: providing services to taxonomists for standard genome sequencing and annotation.</title>
        <authorList>
            <consortium name="The Broad Institute Genomics Platform"/>
            <consortium name="The Broad Institute Genome Sequencing Center for Infectious Disease"/>
            <person name="Wu L."/>
            <person name="Ma J."/>
        </authorList>
    </citation>
    <scope>NUCLEOTIDE SEQUENCE [LARGE SCALE GENOMIC DNA]</scope>
    <source>
        <strain evidence="4">KCTC 5701</strain>
    </source>
</reference>
<dbReference type="RefSeq" id="WP_344347771.1">
    <property type="nucleotide sequence ID" value="NZ_BAAASM010000012.1"/>
</dbReference>
<evidence type="ECO:0000259" key="2">
    <source>
        <dbReference type="Pfam" id="PF20698"/>
    </source>
</evidence>
<evidence type="ECO:0000313" key="3">
    <source>
        <dbReference type="EMBL" id="MFC5659761.1"/>
    </source>
</evidence>
<evidence type="ECO:0000313" key="4">
    <source>
        <dbReference type="Proteomes" id="UP001596065"/>
    </source>
</evidence>
<sequence length="1274" mass="135461">MRPTHLTERVGVSLVSLQVVSELGWLFREQETSDVGIDAHLEVVLGASMSPGTSGKSTGRLLAVQIKSGPSQFAGAADGGWWYPCDAAHVEYWTSHSLPVVVMLVDTGTHSVYWQHVNRTTLVSTGKNFKIFVPAAQQLDTVNADALAAPARSKQGADPVTEAADRLPAETRLRLLKAHRAGRAHAAPLALLLADSDPAHAVRVLLTSPPPWLTEADTAHLEDVWRITASYATSHELGMPTVSALERAATVSADSRGHLLTLAALAAAYQGSPQAASLADQAGEEGDTLLLAVVRAVIDSPQQMPEHVPDVVQQALAAGDPAATADANVLRFTAHCHLTAGRHDEGEAVLERALRLTPGDPDIQAELARCLLYRNVVGAPRQAFLDIGRAMRLASAARAEYRRWRGPSIRAARVLLNARVMAGDITAAIGTALAEPEGDAQDPETSSQELLVEAVRVASQAGQEEQAAALAENVAGEGDRLQLLAHMCDAAVGSSREARIAAWEAAAAGAGSEDQRAMAAYALAGLGVWPVPHLERLHAEGTLAEALYQTRWATADAARGDDAAAVRRLRHWESRSVVAAAGLVVQYDKQGEHALAAEAAERAGRRFGDTSLRALAVDLWERAGDRERARIAALTLLSRPLLPDRMRGRLRRALVQWAGERADWGDMEDHALAGLAEEAGIDHVMAAEGVGRALPSPAMDFAWAAIHAQVRNSSLETARDTLTRFAPQVRNEQDARAWLTLTRWSGWTPALAETALGLAEHFQPADTELSALLTAAVLAATGEPPQPVGDINGSASALEGETRHALELPEPLRERLTRLLTELPPSAVLTPVTGGAHGLARHLEQTLGRREVLLEATASGVRAGQLPVGMLAAVAQQPVTLTLLQRAAGVFPAGSTDPVHTAAERKAVHEALGRTTVIDVTALALTAFLPGRLGEMRAAFASTPSPTAVCGDVLNTCYSLRETERSAGVLGVRDGRPFIAEYTDPDRQEIRRLATALFPAVPGLQPVEVPDLTEVRRRLSISGPTDDSDNAWLSAAQLALDTGAPLWCDDAFLRSQLIAEGIPTFGSLALLHVLTEHDDYPEFTADRLDEDLQVLLTSQVVDLPVTPALLAEIAAADGWKAGPAAAPFSRPHLWETAGGLPLWTAVAEQVWTHAPGEIGGWVRVAAHGATVRAQPAHLLPAVLLLSIETLLAVGIGPESAHEVERAALDALGTAVRAVQRIHEVTEQPVPVLPNPTDQEFRGLLRAGLRRALTVRRFSAALATAIVDEAVPLET</sequence>
<comment type="caution">
    <text evidence="3">The sequence shown here is derived from an EMBL/GenBank/DDBJ whole genome shotgun (WGS) entry which is preliminary data.</text>
</comment>
<dbReference type="InterPro" id="IPR011990">
    <property type="entry name" value="TPR-like_helical_dom_sf"/>
</dbReference>
<dbReference type="EMBL" id="JBHSOE010000073">
    <property type="protein sequence ID" value="MFC5659761.1"/>
    <property type="molecule type" value="Genomic_DNA"/>
</dbReference>
<dbReference type="InterPro" id="IPR048987">
    <property type="entry name" value="PIN-TPR-GreABC"/>
</dbReference>
<organism evidence="3 4">
    <name type="scientific">Streptomyces nogalater</name>
    <dbReference type="NCBI Taxonomy" id="38314"/>
    <lineage>
        <taxon>Bacteria</taxon>
        <taxon>Bacillati</taxon>
        <taxon>Actinomycetota</taxon>
        <taxon>Actinomycetes</taxon>
        <taxon>Kitasatosporales</taxon>
        <taxon>Streptomycetaceae</taxon>
        <taxon>Streptomyces</taxon>
    </lineage>
</organism>
<accession>A0ABW0WU30</accession>
<dbReference type="Gene3D" id="1.25.40.10">
    <property type="entry name" value="Tetratricopeptide repeat domain"/>
    <property type="match status" value="1"/>
</dbReference>
<evidence type="ECO:0000259" key="1">
    <source>
        <dbReference type="Pfam" id="PF14280"/>
    </source>
</evidence>
<dbReference type="InterPro" id="IPR025375">
    <property type="entry name" value="DUF4365"/>
</dbReference>
<keyword evidence="4" id="KW-1185">Reference proteome</keyword>